<feature type="transmembrane region" description="Helical" evidence="2">
    <location>
        <begin position="325"/>
        <end position="344"/>
    </location>
</feature>
<gene>
    <name evidence="3" type="ORF">I5L79_05930</name>
</gene>
<feature type="transmembrane region" description="Helical" evidence="2">
    <location>
        <begin position="69"/>
        <end position="87"/>
    </location>
</feature>
<proteinExistence type="predicted"/>
<feature type="region of interest" description="Disordered" evidence="1">
    <location>
        <begin position="190"/>
        <end position="219"/>
    </location>
</feature>
<keyword evidence="2" id="KW-0812">Transmembrane</keyword>
<dbReference type="RefSeq" id="WP_196954078.1">
    <property type="nucleotide sequence ID" value="NZ_JADWYK010000002.1"/>
</dbReference>
<feature type="compositionally biased region" description="Low complexity" evidence="1">
    <location>
        <begin position="306"/>
        <end position="320"/>
    </location>
</feature>
<evidence type="ECO:0000256" key="1">
    <source>
        <dbReference type="SAM" id="MobiDB-lite"/>
    </source>
</evidence>
<protein>
    <submittedName>
        <fullName evidence="3">Uncharacterized protein</fullName>
    </submittedName>
</protein>
<comment type="caution">
    <text evidence="3">The sequence shown here is derived from an EMBL/GenBank/DDBJ whole genome shotgun (WGS) entry which is preliminary data.</text>
</comment>
<organism evidence="3 4">
    <name type="scientific">Hymenobacter guriensis</name>
    <dbReference type="NCBI Taxonomy" id="2793065"/>
    <lineage>
        <taxon>Bacteria</taxon>
        <taxon>Pseudomonadati</taxon>
        <taxon>Bacteroidota</taxon>
        <taxon>Cytophagia</taxon>
        <taxon>Cytophagales</taxon>
        <taxon>Hymenobacteraceae</taxon>
        <taxon>Hymenobacter</taxon>
    </lineage>
</organism>
<evidence type="ECO:0000256" key="2">
    <source>
        <dbReference type="SAM" id="Phobius"/>
    </source>
</evidence>
<reference evidence="3 4" key="1">
    <citation type="submission" date="2020-11" db="EMBL/GenBank/DDBJ databases">
        <title>Hymenobacter sp.</title>
        <authorList>
            <person name="Kim M.K."/>
        </authorList>
    </citation>
    <scope>NUCLEOTIDE SEQUENCE [LARGE SCALE GENOMIC DNA]</scope>
    <source>
        <strain evidence="3 4">BT594</strain>
    </source>
</reference>
<keyword evidence="4" id="KW-1185">Reference proteome</keyword>
<accession>A0ABS0KYY8</accession>
<keyword evidence="2" id="KW-1133">Transmembrane helix</keyword>
<evidence type="ECO:0000313" key="4">
    <source>
        <dbReference type="Proteomes" id="UP000601099"/>
    </source>
</evidence>
<evidence type="ECO:0000313" key="3">
    <source>
        <dbReference type="EMBL" id="MBG8553074.1"/>
    </source>
</evidence>
<name>A0ABS0KYY8_9BACT</name>
<dbReference type="Proteomes" id="UP000601099">
    <property type="component" value="Unassembled WGS sequence"/>
</dbReference>
<feature type="region of interest" description="Disordered" evidence="1">
    <location>
        <begin position="279"/>
        <end position="321"/>
    </location>
</feature>
<sequence length="361" mass="38256">MFWLLYNLFALLDGLCDALLYGRLGADSFEWNEHAPLGTRRVVTVAAAVGAGADAVLAGPGSAAGVALWAWWLGWEIVAAAFSFSLFHNEAYNFGRVWIREKTLTRAWDAFRFNYQSDSTTARWDFDGPARWQWPALRCSGSAWAVFSSPNSNVMTESTKRAWPFLVLLIGVIIASCWLFGCAASRTTQPEEELSPKTWATPTFSKPDPAAPPATLPEADQPGILKQVATSAARLFGGSGKTKFNGPVTIQLGNGNIAAAATKPGTMATGTDATAVEAKKAQAPVQAGTGNNQQATDNTKAGQRGGAAATAPGASAEASSKPGGVPWWVFVLVAGAGGAGGWWLRGKASVWHWWPAWARPG</sequence>
<feature type="compositionally biased region" description="Polar residues" evidence="1">
    <location>
        <begin position="288"/>
        <end position="300"/>
    </location>
</feature>
<feature type="transmembrane region" description="Helical" evidence="2">
    <location>
        <begin position="162"/>
        <end position="181"/>
    </location>
</feature>
<keyword evidence="2" id="KW-0472">Membrane</keyword>
<dbReference type="EMBL" id="JADWYK010000002">
    <property type="protein sequence ID" value="MBG8553074.1"/>
    <property type="molecule type" value="Genomic_DNA"/>
</dbReference>